<evidence type="ECO:0000313" key="8">
    <source>
        <dbReference type="EMBL" id="MCI06143.1"/>
    </source>
</evidence>
<keyword evidence="6" id="KW-0695">RNA-directed DNA polymerase</keyword>
<name>A0A392P258_9FABA</name>
<feature type="non-terminal residue" evidence="8">
    <location>
        <position position="272"/>
    </location>
</feature>
<dbReference type="InterPro" id="IPR012337">
    <property type="entry name" value="RNaseH-like_sf"/>
</dbReference>
<dbReference type="Proteomes" id="UP000265520">
    <property type="component" value="Unassembled WGS sequence"/>
</dbReference>
<evidence type="ECO:0000256" key="3">
    <source>
        <dbReference type="ARBA" id="ARBA00022722"/>
    </source>
</evidence>
<evidence type="ECO:0000256" key="5">
    <source>
        <dbReference type="ARBA" id="ARBA00022801"/>
    </source>
</evidence>
<dbReference type="InterPro" id="IPR041373">
    <property type="entry name" value="RT_RNaseH"/>
</dbReference>
<dbReference type="InterPro" id="IPR002156">
    <property type="entry name" value="RNaseH_domain"/>
</dbReference>
<evidence type="ECO:0000256" key="4">
    <source>
        <dbReference type="ARBA" id="ARBA00022759"/>
    </source>
</evidence>
<keyword evidence="1" id="KW-0808">Transferase</keyword>
<evidence type="ECO:0000256" key="1">
    <source>
        <dbReference type="ARBA" id="ARBA00022679"/>
    </source>
</evidence>
<dbReference type="PANTHER" id="PTHR48475:SF2">
    <property type="entry name" value="RIBONUCLEASE H"/>
    <property type="match status" value="1"/>
</dbReference>
<protein>
    <submittedName>
        <fullName evidence="8">Gag-pol polyprotein</fullName>
    </submittedName>
</protein>
<dbReference type="PANTHER" id="PTHR48475">
    <property type="entry name" value="RIBONUCLEASE H"/>
    <property type="match status" value="1"/>
</dbReference>
<organism evidence="8 9">
    <name type="scientific">Trifolium medium</name>
    <dbReference type="NCBI Taxonomy" id="97028"/>
    <lineage>
        <taxon>Eukaryota</taxon>
        <taxon>Viridiplantae</taxon>
        <taxon>Streptophyta</taxon>
        <taxon>Embryophyta</taxon>
        <taxon>Tracheophyta</taxon>
        <taxon>Spermatophyta</taxon>
        <taxon>Magnoliopsida</taxon>
        <taxon>eudicotyledons</taxon>
        <taxon>Gunneridae</taxon>
        <taxon>Pentapetalae</taxon>
        <taxon>rosids</taxon>
        <taxon>fabids</taxon>
        <taxon>Fabales</taxon>
        <taxon>Fabaceae</taxon>
        <taxon>Papilionoideae</taxon>
        <taxon>50 kb inversion clade</taxon>
        <taxon>NPAAA clade</taxon>
        <taxon>Hologalegina</taxon>
        <taxon>IRL clade</taxon>
        <taxon>Trifolieae</taxon>
        <taxon>Trifolium</taxon>
    </lineage>
</organism>
<dbReference type="SUPFAM" id="SSF56672">
    <property type="entry name" value="DNA/RNA polymerases"/>
    <property type="match status" value="1"/>
</dbReference>
<proteinExistence type="predicted"/>
<dbReference type="InterPro" id="IPR043502">
    <property type="entry name" value="DNA/RNA_pol_sf"/>
</dbReference>
<sequence length="272" mass="30357">MEGETLYIYLVVSTEAVSVVLVREIGTNQNPVYFISKALSGPKLTYQKIALALMTAARKLRRYFLAHAIVVWTDQPLKQVLFRPDLAGRMTMWSVELSEFDISFEPWKTLKAQAFADFLAELTPGSVNPCTSWTVFTDGSSNSKGSVAGLILESEEGLVIEVSLKFSFPVTNNQAEYEACIAGVDLALEMGAKHLKLRTNSQLVVTQIKGEAQAKEQYIQKYMAVLKKKVERQETFEATHIQRDKNTRADVLARLASTRPSGVTHSFIQETL</sequence>
<dbReference type="EMBL" id="LXQA010060877">
    <property type="protein sequence ID" value="MCI06143.1"/>
    <property type="molecule type" value="Genomic_DNA"/>
</dbReference>
<dbReference type="InterPro" id="IPR036397">
    <property type="entry name" value="RNaseH_sf"/>
</dbReference>
<dbReference type="SUPFAM" id="SSF53098">
    <property type="entry name" value="Ribonuclease H-like"/>
    <property type="match status" value="1"/>
</dbReference>
<dbReference type="GO" id="GO:0003964">
    <property type="term" value="F:RNA-directed DNA polymerase activity"/>
    <property type="evidence" value="ECO:0007669"/>
    <property type="project" value="UniProtKB-KW"/>
</dbReference>
<evidence type="ECO:0000256" key="2">
    <source>
        <dbReference type="ARBA" id="ARBA00022695"/>
    </source>
</evidence>
<keyword evidence="2" id="KW-0548">Nucleotidyltransferase</keyword>
<dbReference type="CDD" id="cd09279">
    <property type="entry name" value="RNase_HI_like"/>
    <property type="match status" value="1"/>
</dbReference>
<dbReference type="PROSITE" id="PS50879">
    <property type="entry name" value="RNASE_H_1"/>
    <property type="match status" value="1"/>
</dbReference>
<keyword evidence="3" id="KW-0540">Nuclease</keyword>
<comment type="caution">
    <text evidence="8">The sequence shown here is derived from an EMBL/GenBank/DDBJ whole genome shotgun (WGS) entry which is preliminary data.</text>
</comment>
<dbReference type="Pfam" id="PF17917">
    <property type="entry name" value="RT_RNaseH"/>
    <property type="match status" value="1"/>
</dbReference>
<reference evidence="8 9" key="1">
    <citation type="journal article" date="2018" name="Front. Plant Sci.">
        <title>Red Clover (Trifolium pratense) and Zigzag Clover (T. medium) - A Picture of Genomic Similarities and Differences.</title>
        <authorList>
            <person name="Dluhosova J."/>
            <person name="Istvanek J."/>
            <person name="Nedelnik J."/>
            <person name="Repkova J."/>
        </authorList>
    </citation>
    <scope>NUCLEOTIDE SEQUENCE [LARGE SCALE GENOMIC DNA]</scope>
    <source>
        <strain evidence="9">cv. 10/8</strain>
        <tissue evidence="8">Leaf</tissue>
    </source>
</reference>
<accession>A0A392P258</accession>
<dbReference type="Gene3D" id="3.30.420.10">
    <property type="entry name" value="Ribonuclease H-like superfamily/Ribonuclease H"/>
    <property type="match status" value="1"/>
</dbReference>
<evidence type="ECO:0000313" key="9">
    <source>
        <dbReference type="Proteomes" id="UP000265520"/>
    </source>
</evidence>
<keyword evidence="9" id="KW-1185">Reference proteome</keyword>
<dbReference type="GO" id="GO:0003676">
    <property type="term" value="F:nucleic acid binding"/>
    <property type="evidence" value="ECO:0007669"/>
    <property type="project" value="InterPro"/>
</dbReference>
<dbReference type="Pfam" id="PF13456">
    <property type="entry name" value="RVT_3"/>
    <property type="match status" value="1"/>
</dbReference>
<evidence type="ECO:0000256" key="6">
    <source>
        <dbReference type="ARBA" id="ARBA00022918"/>
    </source>
</evidence>
<keyword evidence="4" id="KW-0255">Endonuclease</keyword>
<keyword evidence="5" id="KW-0378">Hydrolase</keyword>
<feature type="domain" description="RNase H type-1" evidence="7">
    <location>
        <begin position="129"/>
        <end position="258"/>
    </location>
</feature>
<dbReference type="AlphaFoldDB" id="A0A392P258"/>
<evidence type="ECO:0000259" key="7">
    <source>
        <dbReference type="PROSITE" id="PS50879"/>
    </source>
</evidence>
<dbReference type="GO" id="GO:0004523">
    <property type="term" value="F:RNA-DNA hybrid ribonuclease activity"/>
    <property type="evidence" value="ECO:0007669"/>
    <property type="project" value="InterPro"/>
</dbReference>